<proteinExistence type="predicted"/>
<gene>
    <name evidence="1" type="ORF">HWV54_05450</name>
</gene>
<dbReference type="Proteomes" id="UP000509443">
    <property type="component" value="Chromosome"/>
</dbReference>
<accession>A0ABX6QHI0</accession>
<name>A0ABX6QHI0_9HYPH</name>
<sequence>MGVLLILDMYKITEKVKPSQDLSNQLTEMGISYSQELALSEHGSFAEV</sequence>
<dbReference type="EMBL" id="CP058235">
    <property type="protein sequence ID" value="QLC52300.1"/>
    <property type="molecule type" value="Genomic_DNA"/>
</dbReference>
<keyword evidence="2" id="KW-1185">Reference proteome</keyword>
<evidence type="ECO:0000313" key="1">
    <source>
        <dbReference type="EMBL" id="QLC52300.1"/>
    </source>
</evidence>
<organism evidence="1 2">
    <name type="scientific">Bartonella alsatica</name>
    <dbReference type="NCBI Taxonomy" id="52764"/>
    <lineage>
        <taxon>Bacteria</taxon>
        <taxon>Pseudomonadati</taxon>
        <taxon>Pseudomonadota</taxon>
        <taxon>Alphaproteobacteria</taxon>
        <taxon>Hyphomicrobiales</taxon>
        <taxon>Bartonellaceae</taxon>
        <taxon>Bartonella</taxon>
    </lineage>
</organism>
<evidence type="ECO:0000313" key="2">
    <source>
        <dbReference type="Proteomes" id="UP000509443"/>
    </source>
</evidence>
<protein>
    <submittedName>
        <fullName evidence="1">Uncharacterized protein</fullName>
    </submittedName>
</protein>
<reference evidence="1 2" key="1">
    <citation type="submission" date="2020-06" db="EMBL/GenBank/DDBJ databases">
        <title>Complete closed genome sequence of Bartonella alsatica CIP 105477.</title>
        <authorList>
            <person name="Thibau A."/>
            <person name="Schultze T.G."/>
            <person name="Kempf V.A.J."/>
        </authorList>
    </citation>
    <scope>NUCLEOTIDE SEQUENCE [LARGE SCALE GENOMIC DNA]</scope>
    <source>
        <strain evidence="1 2">CIP 105477</strain>
    </source>
</reference>